<evidence type="ECO:0000256" key="5">
    <source>
        <dbReference type="RuleBase" id="RU362125"/>
    </source>
</evidence>
<dbReference type="RefSeq" id="WP_126270396.1">
    <property type="nucleotide sequence ID" value="NZ_CP034463.1"/>
</dbReference>
<keyword evidence="4 5" id="KW-0274">FAD</keyword>
<keyword evidence="11" id="KW-1185">Reference proteome</keyword>
<dbReference type="Pfam" id="PF00441">
    <property type="entry name" value="Acyl-CoA_dh_1"/>
    <property type="match status" value="1"/>
</dbReference>
<evidence type="ECO:0000256" key="3">
    <source>
        <dbReference type="ARBA" id="ARBA00022630"/>
    </source>
</evidence>
<dbReference type="Gene3D" id="1.20.140.10">
    <property type="entry name" value="Butyryl-CoA Dehydrogenase, subunit A, domain 3"/>
    <property type="match status" value="1"/>
</dbReference>
<dbReference type="SUPFAM" id="SSF47203">
    <property type="entry name" value="Acyl-CoA dehydrogenase C-terminal domain-like"/>
    <property type="match status" value="1"/>
</dbReference>
<proteinExistence type="inferred from homology"/>
<evidence type="ECO:0000259" key="9">
    <source>
        <dbReference type="Pfam" id="PF18158"/>
    </source>
</evidence>
<gene>
    <name evidence="10" type="ORF">EJC51_07860</name>
</gene>
<protein>
    <submittedName>
        <fullName evidence="10">DNA alkylation response protein</fullName>
    </submittedName>
</protein>
<comment type="similarity">
    <text evidence="2 5">Belongs to the acyl-CoA dehydrogenase family.</text>
</comment>
<dbReference type="SUPFAM" id="SSF56645">
    <property type="entry name" value="Acyl-CoA dehydrogenase NM domain-like"/>
    <property type="match status" value="1"/>
</dbReference>
<dbReference type="InterPro" id="IPR009075">
    <property type="entry name" value="AcylCo_DH/oxidase_C"/>
</dbReference>
<dbReference type="PANTHER" id="PTHR42707">
    <property type="entry name" value="ACYL-COA DEHYDROGENASE"/>
    <property type="match status" value="1"/>
</dbReference>
<reference evidence="10 11" key="1">
    <citation type="submission" date="2018-12" db="EMBL/GenBank/DDBJ databases">
        <authorList>
            <person name="Li K."/>
        </authorList>
    </citation>
    <scope>NUCLEOTIDE SEQUENCE [LARGE SCALE GENOMIC DNA]</scope>
    <source>
        <strain evidence="11">CR22</strain>
    </source>
</reference>
<keyword evidence="3 5" id="KW-0285">Flavoprotein</keyword>
<dbReference type="InterPro" id="IPR041504">
    <property type="entry name" value="AidB_N"/>
</dbReference>
<evidence type="ECO:0000313" key="11">
    <source>
        <dbReference type="Proteomes" id="UP000280197"/>
    </source>
</evidence>
<accession>A0A3Q9BWG3</accession>
<evidence type="ECO:0000256" key="6">
    <source>
        <dbReference type="SAM" id="MobiDB-lite"/>
    </source>
</evidence>
<organism evidence="10 11">
    <name type="scientific">Streptomyces aquilus</name>
    <dbReference type="NCBI Taxonomy" id="2548456"/>
    <lineage>
        <taxon>Bacteria</taxon>
        <taxon>Bacillati</taxon>
        <taxon>Actinomycetota</taxon>
        <taxon>Actinomycetes</taxon>
        <taxon>Kitasatosporales</taxon>
        <taxon>Streptomycetaceae</taxon>
        <taxon>Streptomyces</taxon>
    </lineage>
</organism>
<keyword evidence="5" id="KW-0560">Oxidoreductase</keyword>
<dbReference type="Gene3D" id="6.10.250.600">
    <property type="match status" value="1"/>
</dbReference>
<dbReference type="InterPro" id="IPR036250">
    <property type="entry name" value="AcylCo_DH-like_C"/>
</dbReference>
<dbReference type="Gene3D" id="2.40.110.20">
    <property type="match status" value="1"/>
</dbReference>
<dbReference type="InterPro" id="IPR052904">
    <property type="entry name" value="Acyl-CoA_dehydrogenase-like"/>
</dbReference>
<dbReference type="InterPro" id="IPR009100">
    <property type="entry name" value="AcylCoA_DH/oxidase_NM_dom_sf"/>
</dbReference>
<dbReference type="EMBL" id="CP034463">
    <property type="protein sequence ID" value="AZP16031.1"/>
    <property type="molecule type" value="Genomic_DNA"/>
</dbReference>
<name>A0A3Q9BWG3_9ACTN</name>
<dbReference type="KEGG" id="saqu:EJC51_07860"/>
<evidence type="ECO:0000259" key="7">
    <source>
        <dbReference type="Pfam" id="PF00441"/>
    </source>
</evidence>
<feature type="domain" description="Adaptive response protein AidB N-terminal" evidence="9">
    <location>
        <begin position="17"/>
        <end position="171"/>
    </location>
</feature>
<dbReference type="Pfam" id="PF18158">
    <property type="entry name" value="AidB_N"/>
    <property type="match status" value="1"/>
</dbReference>
<comment type="cofactor">
    <cofactor evidence="1 5">
        <name>FAD</name>
        <dbReference type="ChEBI" id="CHEBI:57692"/>
    </cofactor>
</comment>
<dbReference type="InterPro" id="IPR006091">
    <property type="entry name" value="Acyl-CoA_Oxase/DH_mid-dom"/>
</dbReference>
<dbReference type="PROSITE" id="PS00073">
    <property type="entry name" value="ACYL_COA_DH_2"/>
    <property type="match status" value="1"/>
</dbReference>
<evidence type="ECO:0000256" key="1">
    <source>
        <dbReference type="ARBA" id="ARBA00001974"/>
    </source>
</evidence>
<dbReference type="InterPro" id="IPR006089">
    <property type="entry name" value="Acyl-CoA_DH_CS"/>
</dbReference>
<feature type="domain" description="Acyl-CoA dehydrogenase/oxidase C-terminal" evidence="7">
    <location>
        <begin position="295"/>
        <end position="451"/>
    </location>
</feature>
<dbReference type="AlphaFoldDB" id="A0A3Q9BWG3"/>
<evidence type="ECO:0000313" key="10">
    <source>
        <dbReference type="EMBL" id="AZP16031.1"/>
    </source>
</evidence>
<feature type="domain" description="Acyl-CoA oxidase/dehydrogenase middle" evidence="8">
    <location>
        <begin position="186"/>
        <end position="284"/>
    </location>
</feature>
<dbReference type="PANTHER" id="PTHR42707:SF3">
    <property type="entry name" value="ACYL-COA DEHYDROGENASE AIDB-RELATED"/>
    <property type="match status" value="1"/>
</dbReference>
<evidence type="ECO:0000256" key="4">
    <source>
        <dbReference type="ARBA" id="ARBA00022827"/>
    </source>
</evidence>
<evidence type="ECO:0000256" key="2">
    <source>
        <dbReference type="ARBA" id="ARBA00009347"/>
    </source>
</evidence>
<dbReference type="Proteomes" id="UP000280197">
    <property type="component" value="Chromosome"/>
</dbReference>
<dbReference type="Pfam" id="PF02770">
    <property type="entry name" value="Acyl-CoA_dh_M"/>
    <property type="match status" value="1"/>
</dbReference>
<evidence type="ECO:0000259" key="8">
    <source>
        <dbReference type="Pfam" id="PF02770"/>
    </source>
</evidence>
<feature type="region of interest" description="Disordered" evidence="6">
    <location>
        <begin position="1"/>
        <end position="20"/>
    </location>
</feature>
<sequence length="556" mass="59321">MVFSLAHEGSATHDVTNQPPPLAPYDAAEDAALLEGLRREGAGWAEEDVRRIGRVAGSAEAQEWADLANRHEPELRTHDRYGHRVDEVEFHPSWHHLMRTAVAEGLAGAPWADDRSGAHVARTAGGLAWGHTDAGHGCPTSMTYAAVPALRHQPDLAKAYEPLLTGREYEPGLRVPTEKRGLLAGMGMTEKQGGSDVRTNTTVAAPTSEPGVYTLRGHKWFTSAPMCDVFLVLAQAAPSGDKGGLSCFLVPRVLPDGSRNTFRIQRLKDKLGNRSNASSEPEFDGTVAWLVGPAGRGVKTIIDMVNCTRLDCVMMSATLMRKTLVEAGHHARHRSAFGARLVDQPLMRNVLADLALESEAATTLTLRLAGAADRAVRGDAGEQAFRRIATAAGKYWVTKRGPAFTAEALECLGGNGYVEDSGMPRHYREAPLLSIWEGSGNVNALDVLRALTREPGTAEALFGELALAQGADARLDAAVNRLKGLLRDGSEAGARRLVEHMALTLQASLLVRHAPPAIADAFCATRLGGDWGHAFGTLPDSADVGAILGRALPGTG</sequence>
<dbReference type="GO" id="GO:0003995">
    <property type="term" value="F:acyl-CoA dehydrogenase activity"/>
    <property type="evidence" value="ECO:0007669"/>
    <property type="project" value="InterPro"/>
</dbReference>